<dbReference type="AlphaFoldDB" id="A0A1Q8ZWN8"/>
<dbReference type="EMBL" id="MKIM01000021">
    <property type="protein sequence ID" value="OLP46339.1"/>
    <property type="molecule type" value="Genomic_DNA"/>
</dbReference>
<accession>A0A1Q8ZWN8</accession>
<comment type="caution">
    <text evidence="1">The sequence shown here is derived from an EMBL/GenBank/DDBJ whole genome shotgun (WGS) entry which is preliminary data.</text>
</comment>
<proteinExistence type="predicted"/>
<evidence type="ECO:0000313" key="1">
    <source>
        <dbReference type="EMBL" id="OLP46339.1"/>
    </source>
</evidence>
<gene>
    <name evidence="1" type="ORF">BJF95_03975</name>
</gene>
<keyword evidence="2" id="KW-1185">Reference proteome</keyword>
<name>A0A1Q8ZWN8_9HYPH</name>
<evidence type="ECO:0000313" key="2">
    <source>
        <dbReference type="Proteomes" id="UP000186894"/>
    </source>
</evidence>
<dbReference type="SUPFAM" id="SSF53756">
    <property type="entry name" value="UDP-Glycosyltransferase/glycogen phosphorylase"/>
    <property type="match status" value="1"/>
</dbReference>
<dbReference type="Gene3D" id="3.40.50.2000">
    <property type="entry name" value="Glycogen Phosphorylase B"/>
    <property type="match status" value="1"/>
</dbReference>
<sequence length="72" mass="7712">MAFLTVPIVLTFGLLSPNTGIEVAIDAMPAILKVGPDAKYIVLGATHPNLLREEGEADRDSLRAMCDVYVTP</sequence>
<dbReference type="STRING" id="1867956.BJF95_03975"/>
<protein>
    <submittedName>
        <fullName evidence="1">Uncharacterized protein</fullName>
    </submittedName>
</protein>
<reference evidence="1 2" key="1">
    <citation type="submission" date="2016-09" db="EMBL/GenBank/DDBJ databases">
        <title>Rhizobium oryziradicis sp. nov., isolated from the root of rice.</title>
        <authorList>
            <person name="Zhao J."/>
            <person name="Zhang X."/>
        </authorList>
    </citation>
    <scope>NUCLEOTIDE SEQUENCE [LARGE SCALE GENOMIC DNA]</scope>
    <source>
        <strain evidence="1 2">N19</strain>
    </source>
</reference>
<organism evidence="1 2">
    <name type="scientific">Rhizobium oryziradicis</name>
    <dbReference type="NCBI Taxonomy" id="1867956"/>
    <lineage>
        <taxon>Bacteria</taxon>
        <taxon>Pseudomonadati</taxon>
        <taxon>Pseudomonadota</taxon>
        <taxon>Alphaproteobacteria</taxon>
        <taxon>Hyphomicrobiales</taxon>
        <taxon>Rhizobiaceae</taxon>
        <taxon>Rhizobium/Agrobacterium group</taxon>
        <taxon>Rhizobium</taxon>
    </lineage>
</organism>
<dbReference type="Proteomes" id="UP000186894">
    <property type="component" value="Unassembled WGS sequence"/>
</dbReference>